<proteinExistence type="predicted"/>
<dbReference type="Proteomes" id="UP000449678">
    <property type="component" value="Unassembled WGS sequence"/>
</dbReference>
<accession>A0ABW9V9V6</accession>
<dbReference type="RefSeq" id="WP_160991790.1">
    <property type="nucleotide sequence ID" value="NZ_WWCO01000014.1"/>
</dbReference>
<evidence type="ECO:0008006" key="3">
    <source>
        <dbReference type="Google" id="ProtNLM"/>
    </source>
</evidence>
<gene>
    <name evidence="1" type="ORF">GTP38_19030</name>
</gene>
<keyword evidence="2" id="KW-1185">Reference proteome</keyword>
<protein>
    <recommendedName>
        <fullName evidence="3">RiboL-PSP-HEPN domain-containing protein</fullName>
    </recommendedName>
</protein>
<comment type="caution">
    <text evidence="1">The sequence shown here is derived from an EMBL/GenBank/DDBJ whole genome shotgun (WGS) entry which is preliminary data.</text>
</comment>
<sequence>MPSDQRDKEDLDNLSRMVGLLVIQWGSAEQTLELTVSALFNSGNGPKVKSGKVPQQLTAKLEYLSRCADHMVELKSIKISVDKLINDFKILSNLRHSIIHGAASSINHIDGVYSFGRIDLANRVQTHRTITLDVRDFDSHISKFIKLGADTYAVGNFVFDKYFRK</sequence>
<name>A0ABW9V9V6_9BURK</name>
<reference evidence="1 2" key="1">
    <citation type="submission" date="2019-12" db="EMBL/GenBank/DDBJ databases">
        <title>Novel species isolated from a subtropical stream in China.</title>
        <authorList>
            <person name="Lu H."/>
        </authorList>
    </citation>
    <scope>NUCLEOTIDE SEQUENCE [LARGE SCALE GENOMIC DNA]</scope>
    <source>
        <strain evidence="1 2">FT94W</strain>
    </source>
</reference>
<dbReference type="EMBL" id="WWCO01000014">
    <property type="protein sequence ID" value="MYM36426.1"/>
    <property type="molecule type" value="Genomic_DNA"/>
</dbReference>
<organism evidence="1 2">
    <name type="scientific">Duganella lactea</name>
    <dbReference type="NCBI Taxonomy" id="2692173"/>
    <lineage>
        <taxon>Bacteria</taxon>
        <taxon>Pseudomonadati</taxon>
        <taxon>Pseudomonadota</taxon>
        <taxon>Betaproteobacteria</taxon>
        <taxon>Burkholderiales</taxon>
        <taxon>Oxalobacteraceae</taxon>
        <taxon>Telluria group</taxon>
        <taxon>Duganella</taxon>
    </lineage>
</organism>
<evidence type="ECO:0000313" key="1">
    <source>
        <dbReference type="EMBL" id="MYM36426.1"/>
    </source>
</evidence>
<evidence type="ECO:0000313" key="2">
    <source>
        <dbReference type="Proteomes" id="UP000449678"/>
    </source>
</evidence>